<dbReference type="Proteomes" id="UP000230161">
    <property type="component" value="Unassembled WGS sequence"/>
</dbReference>
<dbReference type="InterPro" id="IPR011059">
    <property type="entry name" value="Metal-dep_hydrolase_composite"/>
</dbReference>
<evidence type="ECO:0000259" key="1">
    <source>
        <dbReference type="Pfam" id="PF07969"/>
    </source>
</evidence>
<dbReference type="Gene3D" id="3.20.20.140">
    <property type="entry name" value="Metal-dependent hydrolases"/>
    <property type="match status" value="1"/>
</dbReference>
<dbReference type="EMBL" id="PGFB01000002">
    <property type="protein sequence ID" value="PJJ63261.1"/>
    <property type="molecule type" value="Genomic_DNA"/>
</dbReference>
<evidence type="ECO:0000313" key="2">
    <source>
        <dbReference type="EMBL" id="PJJ63261.1"/>
    </source>
</evidence>
<dbReference type="CDD" id="cd01300">
    <property type="entry name" value="YtcJ_like"/>
    <property type="match status" value="1"/>
</dbReference>
<name>A0A2M9BYU7_9MICO</name>
<dbReference type="AlphaFoldDB" id="A0A2M9BYU7"/>
<comment type="caution">
    <text evidence="2">The sequence shown here is derived from an EMBL/GenBank/DDBJ whole genome shotgun (WGS) entry which is preliminary data.</text>
</comment>
<dbReference type="Pfam" id="PF07969">
    <property type="entry name" value="Amidohydro_3"/>
    <property type="match status" value="1"/>
</dbReference>
<keyword evidence="3" id="KW-1185">Reference proteome</keyword>
<feature type="domain" description="Amidohydrolase 3" evidence="1">
    <location>
        <begin position="63"/>
        <end position="546"/>
    </location>
</feature>
<sequence>MRRHSSDGEHMSGSSRETLFLGTILTMDESRPRAEAVLVREGRIVAVGDEGDIRSQASADVAVVSLGERVLLPGFIEAHGHPTDTAAVFSELIADIRPVTIATAEGVHEALRAGVAAHPEGAYFNGWDGLLQKGLTDPTLAELDELGGGAPVVILHNSGHVVYFNTAAAKAAGIDKNSPDPVGSHWEKDAAGELTGKGFEVGCVFAIAESVLVAAQKELPQLLHTYLSSLNAVGITTVSDMSWSEAKRPALDAARAAGLTARIRLYEMSAPGAHASVPLDNGDDLVSQVGVKTWADGSPWVGNIQLSFPYLDTPATRSIGIPSGSHGSSNYTREQMDSVVEQYFPQGWQLACHAHGDLAIDMVLDAWEAMLERHPRVDHRLRLEHVGTMSATQFERAKTLGVTVSMLMDHVYYWGEVLVDDLFGAEHGAPWTNARAALDAGLRVSFHNDGTVTPAEPLRNMTVAMTRTTRSGHRYPGVDGVTIEEALRAQTIDAAWQLFSDDIIGSIEAGKYADFVVLSADPHTVEPQDVAGLDVVATYLAGELVHGGL</sequence>
<organism evidence="2 3">
    <name type="scientific">Compostimonas suwonensis</name>
    <dbReference type="NCBI Taxonomy" id="1048394"/>
    <lineage>
        <taxon>Bacteria</taxon>
        <taxon>Bacillati</taxon>
        <taxon>Actinomycetota</taxon>
        <taxon>Actinomycetes</taxon>
        <taxon>Micrococcales</taxon>
        <taxon>Microbacteriaceae</taxon>
        <taxon>Compostimonas</taxon>
    </lineage>
</organism>
<proteinExistence type="predicted"/>
<dbReference type="SUPFAM" id="SSF51556">
    <property type="entry name" value="Metallo-dependent hydrolases"/>
    <property type="match status" value="1"/>
</dbReference>
<dbReference type="InterPro" id="IPR013108">
    <property type="entry name" value="Amidohydro_3"/>
</dbReference>
<accession>A0A2M9BYU7</accession>
<dbReference type="GO" id="GO:0016810">
    <property type="term" value="F:hydrolase activity, acting on carbon-nitrogen (but not peptide) bonds"/>
    <property type="evidence" value="ECO:0007669"/>
    <property type="project" value="InterPro"/>
</dbReference>
<reference evidence="2 3" key="1">
    <citation type="submission" date="2017-11" db="EMBL/GenBank/DDBJ databases">
        <title>Genomic Encyclopedia of Archaeal and Bacterial Type Strains, Phase II (KMG-II): From Individual Species to Whole Genera.</title>
        <authorList>
            <person name="Goeker M."/>
        </authorList>
    </citation>
    <scope>NUCLEOTIDE SEQUENCE [LARGE SCALE GENOMIC DNA]</scope>
    <source>
        <strain evidence="2 3">DSM 25625</strain>
    </source>
</reference>
<dbReference type="Gene3D" id="2.30.40.10">
    <property type="entry name" value="Urease, subunit C, domain 1"/>
    <property type="match status" value="1"/>
</dbReference>
<dbReference type="InterPro" id="IPR032466">
    <property type="entry name" value="Metal_Hydrolase"/>
</dbReference>
<dbReference type="PANTHER" id="PTHR22642:SF2">
    <property type="entry name" value="PROTEIN LONG AFTER FAR-RED 3"/>
    <property type="match status" value="1"/>
</dbReference>
<evidence type="ECO:0000313" key="3">
    <source>
        <dbReference type="Proteomes" id="UP000230161"/>
    </source>
</evidence>
<gene>
    <name evidence="2" type="ORF">CLV54_0919</name>
</gene>
<protein>
    <recommendedName>
        <fullName evidence="1">Amidohydrolase 3 domain-containing protein</fullName>
    </recommendedName>
</protein>
<dbReference type="PANTHER" id="PTHR22642">
    <property type="entry name" value="IMIDAZOLONEPROPIONASE"/>
    <property type="match status" value="1"/>
</dbReference>
<dbReference type="Gene3D" id="3.10.310.70">
    <property type="match status" value="1"/>
</dbReference>
<dbReference type="InterPro" id="IPR033932">
    <property type="entry name" value="YtcJ-like"/>
</dbReference>
<dbReference type="SUPFAM" id="SSF51338">
    <property type="entry name" value="Composite domain of metallo-dependent hydrolases"/>
    <property type="match status" value="1"/>
</dbReference>